<feature type="non-terminal residue" evidence="1">
    <location>
        <position position="1"/>
    </location>
</feature>
<proteinExistence type="predicted"/>
<sequence length="50" mass="5795">SSLNPQLDTSILFHHSPLYNLIRFTISNTSTCIRVPIHNAQIYVKAEKRR</sequence>
<protein>
    <submittedName>
        <fullName evidence="1">4276_t:CDS:1</fullName>
    </submittedName>
</protein>
<comment type="caution">
    <text evidence="1">The sequence shown here is derived from an EMBL/GenBank/DDBJ whole genome shotgun (WGS) entry which is preliminary data.</text>
</comment>
<keyword evidence="2" id="KW-1185">Reference proteome</keyword>
<evidence type="ECO:0000313" key="2">
    <source>
        <dbReference type="Proteomes" id="UP000789525"/>
    </source>
</evidence>
<evidence type="ECO:0000313" key="1">
    <source>
        <dbReference type="EMBL" id="CAG8719335.1"/>
    </source>
</evidence>
<gene>
    <name evidence="1" type="ORF">ACOLOM_LOCUS11066</name>
</gene>
<dbReference type="EMBL" id="CAJVPT010038087">
    <property type="protein sequence ID" value="CAG8719335.1"/>
    <property type="molecule type" value="Genomic_DNA"/>
</dbReference>
<accession>A0ACA9PQS2</accession>
<reference evidence="1" key="1">
    <citation type="submission" date="2021-06" db="EMBL/GenBank/DDBJ databases">
        <authorList>
            <person name="Kallberg Y."/>
            <person name="Tangrot J."/>
            <person name="Rosling A."/>
        </authorList>
    </citation>
    <scope>NUCLEOTIDE SEQUENCE</scope>
    <source>
        <strain evidence="1">CL356</strain>
    </source>
</reference>
<dbReference type="Proteomes" id="UP000789525">
    <property type="component" value="Unassembled WGS sequence"/>
</dbReference>
<name>A0ACA9PQS2_9GLOM</name>
<feature type="non-terminal residue" evidence="1">
    <location>
        <position position="50"/>
    </location>
</feature>
<organism evidence="1 2">
    <name type="scientific">Acaulospora colombiana</name>
    <dbReference type="NCBI Taxonomy" id="27376"/>
    <lineage>
        <taxon>Eukaryota</taxon>
        <taxon>Fungi</taxon>
        <taxon>Fungi incertae sedis</taxon>
        <taxon>Mucoromycota</taxon>
        <taxon>Glomeromycotina</taxon>
        <taxon>Glomeromycetes</taxon>
        <taxon>Diversisporales</taxon>
        <taxon>Acaulosporaceae</taxon>
        <taxon>Acaulospora</taxon>
    </lineage>
</organism>